<reference evidence="2 3" key="1">
    <citation type="submission" date="2019-07" db="EMBL/GenBank/DDBJ databases">
        <authorList>
            <person name="Huq M.A."/>
        </authorList>
    </citation>
    <scope>NUCLEOTIDE SEQUENCE [LARGE SCALE GENOMIC DNA]</scope>
    <source>
        <strain evidence="2 3">MAH-3</strain>
    </source>
</reference>
<dbReference type="OrthoDB" id="9793489at2"/>
<dbReference type="Gene3D" id="3.40.710.10">
    <property type="entry name" value="DD-peptidase/beta-lactamase superfamily"/>
    <property type="match status" value="1"/>
</dbReference>
<dbReference type="PANTHER" id="PTHR46825">
    <property type="entry name" value="D-ALANYL-D-ALANINE-CARBOXYPEPTIDASE/ENDOPEPTIDASE AMPH"/>
    <property type="match status" value="1"/>
</dbReference>
<comment type="caution">
    <text evidence="2">The sequence shown here is derived from an EMBL/GenBank/DDBJ whole genome shotgun (WGS) entry which is preliminary data.</text>
</comment>
<dbReference type="RefSeq" id="WP_144332956.1">
    <property type="nucleotide sequence ID" value="NZ_VLPL01000004.1"/>
</dbReference>
<name>A0A556MY53_9FLAO</name>
<dbReference type="PROSITE" id="PS51257">
    <property type="entry name" value="PROKAR_LIPOPROTEIN"/>
    <property type="match status" value="1"/>
</dbReference>
<dbReference type="SUPFAM" id="SSF56601">
    <property type="entry name" value="beta-lactamase/transpeptidase-like"/>
    <property type="match status" value="1"/>
</dbReference>
<feature type="domain" description="Beta-lactamase-related" evidence="1">
    <location>
        <begin position="65"/>
        <end position="365"/>
    </location>
</feature>
<dbReference type="Pfam" id="PF00144">
    <property type="entry name" value="Beta-lactamase"/>
    <property type="match status" value="1"/>
</dbReference>
<evidence type="ECO:0000259" key="1">
    <source>
        <dbReference type="Pfam" id="PF00144"/>
    </source>
</evidence>
<sequence length="414" mass="47928">MIPGFTRFTTLFVCFFLLFGCQTEGKLTKKITAETVSDAFHFPKFNPVPKSFVPHYYDSISNFYRERIAQDFNGMFLVAKNGEIVYERYKGLANHQFKQRIDKHTPLHVASISKVVTAIVICKLADSNLVILDKDIRSYLPEIMYSGITVRMLLNHRSGIPYYGYFPYSIWPATKTLTNQKIVQLLNTYKMPLYFPPNTQFSYCNTNYVLLALIAERITRKKFPALAKELVFEPLKMTDSFINDGSQNSDSIARSYDSRNRLEPFTNLDGVYGDKNLYTTARDLLKLDKATYSNVFLSDSIKKEMFRGYSYEHKGKSNYGLGYRMREDGGKSTLFFHTGWWHGNTGCYASLRKDTICMVIISNHYTKKVFGINRLSTLFGNYPYEPLIDTKENFIRPKVAIERMDEAIRKKNKP</sequence>
<dbReference type="InterPro" id="IPR050491">
    <property type="entry name" value="AmpC-like"/>
</dbReference>
<protein>
    <submittedName>
        <fullName evidence="2">Beta-lactamase family protein</fullName>
    </submittedName>
</protein>
<dbReference type="PANTHER" id="PTHR46825:SF9">
    <property type="entry name" value="BETA-LACTAMASE-RELATED DOMAIN-CONTAINING PROTEIN"/>
    <property type="match status" value="1"/>
</dbReference>
<dbReference type="InterPro" id="IPR001466">
    <property type="entry name" value="Beta-lactam-related"/>
</dbReference>
<evidence type="ECO:0000313" key="3">
    <source>
        <dbReference type="Proteomes" id="UP000316008"/>
    </source>
</evidence>
<gene>
    <name evidence="2" type="ORF">FO442_09595</name>
</gene>
<dbReference type="AlphaFoldDB" id="A0A556MY53"/>
<proteinExistence type="predicted"/>
<dbReference type="Proteomes" id="UP000316008">
    <property type="component" value="Unassembled WGS sequence"/>
</dbReference>
<keyword evidence="3" id="KW-1185">Reference proteome</keyword>
<dbReference type="EMBL" id="VLPL01000004">
    <property type="protein sequence ID" value="TSJ44842.1"/>
    <property type="molecule type" value="Genomic_DNA"/>
</dbReference>
<dbReference type="InterPro" id="IPR012338">
    <property type="entry name" value="Beta-lactam/transpept-like"/>
</dbReference>
<evidence type="ECO:0000313" key="2">
    <source>
        <dbReference type="EMBL" id="TSJ44842.1"/>
    </source>
</evidence>
<accession>A0A556MY53</accession>
<organism evidence="2 3">
    <name type="scientific">Fluviicola chungangensis</name>
    <dbReference type="NCBI Taxonomy" id="2597671"/>
    <lineage>
        <taxon>Bacteria</taxon>
        <taxon>Pseudomonadati</taxon>
        <taxon>Bacteroidota</taxon>
        <taxon>Flavobacteriia</taxon>
        <taxon>Flavobacteriales</taxon>
        <taxon>Crocinitomicaceae</taxon>
        <taxon>Fluviicola</taxon>
    </lineage>
</organism>